<dbReference type="InterPro" id="IPR029066">
    <property type="entry name" value="PLP-binding_barrel"/>
</dbReference>
<dbReference type="GO" id="GO:0036088">
    <property type="term" value="P:D-serine catabolic process"/>
    <property type="evidence" value="ECO:0007669"/>
    <property type="project" value="TreeGrafter"/>
</dbReference>
<dbReference type="CDD" id="cd06821">
    <property type="entry name" value="PLPDE_III_D-TA"/>
    <property type="match status" value="1"/>
</dbReference>
<evidence type="ECO:0000313" key="5">
    <source>
        <dbReference type="Proteomes" id="UP000198785"/>
    </source>
</evidence>
<dbReference type="STRING" id="683125.SAMN05660206_11537"/>
<dbReference type="PANTHER" id="PTHR28004">
    <property type="entry name" value="ZGC:162816-RELATED"/>
    <property type="match status" value="1"/>
</dbReference>
<feature type="domain" description="D-serine dehydratase-like" evidence="3">
    <location>
        <begin position="260"/>
        <end position="349"/>
    </location>
</feature>
<dbReference type="Pfam" id="PF14031">
    <property type="entry name" value="D-ser_dehydrat"/>
    <property type="match status" value="1"/>
</dbReference>
<dbReference type="Gene3D" id="2.40.37.20">
    <property type="entry name" value="D-serine dehydratase-like domain"/>
    <property type="match status" value="1"/>
</dbReference>
<keyword evidence="5" id="KW-1185">Reference proteome</keyword>
<dbReference type="InterPro" id="IPR001608">
    <property type="entry name" value="Ala_racemase_N"/>
</dbReference>
<dbReference type="SUPFAM" id="SSF51419">
    <property type="entry name" value="PLP-binding barrel"/>
    <property type="match status" value="1"/>
</dbReference>
<comment type="similarity">
    <text evidence="1">Belongs to the DSD1 family.</text>
</comment>
<evidence type="ECO:0000256" key="1">
    <source>
        <dbReference type="ARBA" id="ARBA00005323"/>
    </source>
</evidence>
<dbReference type="InterPro" id="IPR026956">
    <property type="entry name" value="D-ser_dehydrat-like_dom"/>
</dbReference>
<dbReference type="EMBL" id="FOZZ01000015">
    <property type="protein sequence ID" value="SFT14691.1"/>
    <property type="molecule type" value="Genomic_DNA"/>
</dbReference>
<protein>
    <submittedName>
        <fullName evidence="4">D-serine deaminase, pyridoxal phosphate-dependent</fullName>
    </submittedName>
</protein>
<dbReference type="RefSeq" id="WP_093367417.1">
    <property type="nucleotide sequence ID" value="NZ_FOZZ01000015.1"/>
</dbReference>
<reference evidence="4 5" key="1">
    <citation type="submission" date="2016-10" db="EMBL/GenBank/DDBJ databases">
        <authorList>
            <person name="de Groot N.N."/>
        </authorList>
    </citation>
    <scope>NUCLEOTIDE SEQUENCE [LARGE SCALE GENOMIC DNA]</scope>
    <source>
        <strain evidence="4 5">DSM 22789</strain>
    </source>
</reference>
<proteinExistence type="inferred from homology"/>
<dbReference type="Pfam" id="PF01168">
    <property type="entry name" value="Ala_racemase_N"/>
    <property type="match status" value="1"/>
</dbReference>
<accession>A0A1I6VM49</accession>
<dbReference type="OrthoDB" id="9788869at2"/>
<gene>
    <name evidence="4" type="ORF">SAMN05660206_11537</name>
</gene>
<dbReference type="Gene3D" id="3.20.20.10">
    <property type="entry name" value="Alanine racemase"/>
    <property type="match status" value="1"/>
</dbReference>
<dbReference type="Proteomes" id="UP000198785">
    <property type="component" value="Unassembled WGS sequence"/>
</dbReference>
<organism evidence="4 5">
    <name type="scientific">Sphingobacterium wenxiniae</name>
    <dbReference type="NCBI Taxonomy" id="683125"/>
    <lineage>
        <taxon>Bacteria</taxon>
        <taxon>Pseudomonadati</taxon>
        <taxon>Bacteroidota</taxon>
        <taxon>Sphingobacteriia</taxon>
        <taxon>Sphingobacteriales</taxon>
        <taxon>Sphingobacteriaceae</taxon>
        <taxon>Sphingobacterium</taxon>
    </lineage>
</organism>
<dbReference type="PANTHER" id="PTHR28004:SF2">
    <property type="entry name" value="D-SERINE DEHYDRATASE"/>
    <property type="match status" value="1"/>
</dbReference>
<name>A0A1I6VM49_9SPHI</name>
<sequence length="368" mass="41394">MENWYEVENVDQIDSPALLVYPERIKYNIRLLKALVGNNTDRLRPHVKTNKMIEVCQLMIAEGITQFKCSTIAEAEMLAMANAKEVLLAYQPVGPKLQRWVQLLKAYPLIQFSCLVDHVDSIKSLGDIGQDENLNLSVYVDLNVGMGRTGADSHELPKLLEQLQIQKYLTLQGIHGYDGHIHASDLTVRREQSDASYALLKKGFDFLQANVALPLQMVIGGSPSFTAHATRSDVICSPGTFVFWDWGYSDLLPEQEFVYAAVLLTRVISVIDEQHICIDLGYKAVASESPLPRVTFLNVEEAKSLFQSEEHLVLEVPDSSQYPIGTVLYAVPRHICPTVALYDRVSVIEEQVSVDTWNVIARNRMLNF</sequence>
<dbReference type="GO" id="GO:0008721">
    <property type="term" value="F:D-serine ammonia-lyase activity"/>
    <property type="evidence" value="ECO:0007669"/>
    <property type="project" value="TreeGrafter"/>
</dbReference>
<dbReference type="InterPro" id="IPR051466">
    <property type="entry name" value="D-amino_acid_metab_enzyme"/>
</dbReference>
<evidence type="ECO:0000313" key="4">
    <source>
        <dbReference type="EMBL" id="SFT14691.1"/>
    </source>
</evidence>
<dbReference type="InterPro" id="IPR042208">
    <property type="entry name" value="D-ser_dehydrat-like_sf"/>
</dbReference>
<keyword evidence="2" id="KW-0456">Lyase</keyword>
<dbReference type="SMART" id="SM01119">
    <property type="entry name" value="D-ser_dehydrat"/>
    <property type="match status" value="1"/>
</dbReference>
<evidence type="ECO:0000259" key="3">
    <source>
        <dbReference type="SMART" id="SM01119"/>
    </source>
</evidence>
<evidence type="ECO:0000256" key="2">
    <source>
        <dbReference type="ARBA" id="ARBA00023239"/>
    </source>
</evidence>
<dbReference type="AlphaFoldDB" id="A0A1I6VM49"/>